<dbReference type="GeneID" id="40329992"/>
<keyword evidence="2" id="KW-1185">Reference proteome</keyword>
<protein>
    <submittedName>
        <fullName evidence="1">Uncharacterized protein</fullName>
    </submittedName>
</protein>
<sequence length="134" mass="15777">MEKHSAINRGCIRHYEGQIREILAKHEPQTLLDLHYTLYERDVAHGQWSLSLREWKRVLLRRIGVVEDTPDVFSSPLCVKNCKDDVSDQEAVKAKRHSKRRNGDVKLYETMEKLRHPSRVHRTLFMDSDESTPL</sequence>
<dbReference type="Proteomes" id="UP000283634">
    <property type="component" value="Unassembled WGS sequence"/>
</dbReference>
<proteinExistence type="predicted"/>
<dbReference type="AlphaFoldDB" id="A0A422NC57"/>
<organism evidence="1 2">
    <name type="scientific">Trypanosoma rangeli</name>
    <dbReference type="NCBI Taxonomy" id="5698"/>
    <lineage>
        <taxon>Eukaryota</taxon>
        <taxon>Discoba</taxon>
        <taxon>Euglenozoa</taxon>
        <taxon>Kinetoplastea</taxon>
        <taxon>Metakinetoplastina</taxon>
        <taxon>Trypanosomatida</taxon>
        <taxon>Trypanosomatidae</taxon>
        <taxon>Trypanosoma</taxon>
        <taxon>Herpetosoma</taxon>
    </lineage>
</organism>
<dbReference type="VEuPathDB" id="TriTrypDB:TRSC58_04470"/>
<dbReference type="EMBL" id="MKGL01000209">
    <property type="protein sequence ID" value="RNF03053.1"/>
    <property type="molecule type" value="Genomic_DNA"/>
</dbReference>
<reference evidence="1 2" key="1">
    <citation type="journal article" date="2018" name="BMC Genomics">
        <title>Genomic comparison of Trypanosoma conorhini and Trypanosoma rangeli to Trypanosoma cruzi strains of high and low virulence.</title>
        <authorList>
            <person name="Bradwell K.R."/>
            <person name="Koparde V.N."/>
            <person name="Matveyev A.V."/>
            <person name="Serrano M.G."/>
            <person name="Alves J.M."/>
            <person name="Parikh H."/>
            <person name="Huang B."/>
            <person name="Lee V."/>
            <person name="Espinosa-Alvarez O."/>
            <person name="Ortiz P.A."/>
            <person name="Costa-Martins A.G."/>
            <person name="Teixeira M.M."/>
            <person name="Buck G.A."/>
        </authorList>
    </citation>
    <scope>NUCLEOTIDE SEQUENCE [LARGE SCALE GENOMIC DNA]</scope>
    <source>
        <strain evidence="1 2">AM80</strain>
    </source>
</reference>
<dbReference type="RefSeq" id="XP_029237275.1">
    <property type="nucleotide sequence ID" value="XM_029382916.1"/>
</dbReference>
<name>A0A422NC57_TRYRA</name>
<evidence type="ECO:0000313" key="1">
    <source>
        <dbReference type="EMBL" id="RNF03053.1"/>
    </source>
</evidence>
<evidence type="ECO:0000313" key="2">
    <source>
        <dbReference type="Proteomes" id="UP000283634"/>
    </source>
</evidence>
<accession>A0A422NC57</accession>
<gene>
    <name evidence="1" type="ORF">TraAM80_06059</name>
</gene>
<comment type="caution">
    <text evidence="1">The sequence shown here is derived from an EMBL/GenBank/DDBJ whole genome shotgun (WGS) entry which is preliminary data.</text>
</comment>